<evidence type="ECO:0000256" key="3">
    <source>
        <dbReference type="ARBA" id="ARBA00022676"/>
    </source>
</evidence>
<evidence type="ECO:0000256" key="1">
    <source>
        <dbReference type="ARBA" id="ARBA00004323"/>
    </source>
</evidence>
<dbReference type="InterPro" id="IPR012163">
    <property type="entry name" value="Sialyl_trans"/>
</dbReference>
<evidence type="ECO:0000313" key="11">
    <source>
        <dbReference type="EMBL" id="KAE9616742.1"/>
    </source>
</evidence>
<evidence type="ECO:0000256" key="4">
    <source>
        <dbReference type="ARBA" id="ARBA00022679"/>
    </source>
</evidence>
<dbReference type="AlphaFoldDB" id="A0A6A4QTJ7"/>
<keyword evidence="9" id="KW-0472">Membrane</keyword>
<dbReference type="PANTHER" id="PTHR46779">
    <property type="entry name" value="BETA-1,6-GALACTOSYLTRANSFERASE GALT29A"/>
    <property type="match status" value="1"/>
</dbReference>
<evidence type="ECO:0000256" key="6">
    <source>
        <dbReference type="ARBA" id="ARBA00022968"/>
    </source>
</evidence>
<dbReference type="GO" id="GO:0008373">
    <property type="term" value="F:sialyltransferase activity"/>
    <property type="evidence" value="ECO:0007669"/>
    <property type="project" value="InterPro"/>
</dbReference>
<evidence type="ECO:0000256" key="2">
    <source>
        <dbReference type="ARBA" id="ARBA00006003"/>
    </source>
</evidence>
<dbReference type="InterPro" id="IPR001675">
    <property type="entry name" value="Glyco_trans_29"/>
</dbReference>
<comment type="similarity">
    <text evidence="2">Belongs to the glycosyltransferase 29 family.</text>
</comment>
<dbReference type="Gene3D" id="3.90.1480.20">
    <property type="entry name" value="Glycosyl transferase family 29"/>
    <property type="match status" value="1"/>
</dbReference>
<protein>
    <submittedName>
        <fullName evidence="11">Putative beta-galactoside alpha-2,3-sialyltransferase</fullName>
    </submittedName>
</protein>
<evidence type="ECO:0000256" key="9">
    <source>
        <dbReference type="ARBA" id="ARBA00023136"/>
    </source>
</evidence>
<dbReference type="OrthoDB" id="10264956at2759"/>
<name>A0A6A4QTJ7_LUPAL</name>
<dbReference type="PIRSF" id="PIRSF005557">
    <property type="entry name" value="Sialyl_trans"/>
    <property type="match status" value="1"/>
</dbReference>
<comment type="caution">
    <text evidence="11">The sequence shown here is derived from an EMBL/GenBank/DDBJ whole genome shotgun (WGS) entry which is preliminary data.</text>
</comment>
<keyword evidence="6" id="KW-0735">Signal-anchor</keyword>
<dbReference type="EMBL" id="WOCE01000003">
    <property type="protein sequence ID" value="KAE9616742.1"/>
    <property type="molecule type" value="Genomic_DNA"/>
</dbReference>
<evidence type="ECO:0000256" key="7">
    <source>
        <dbReference type="ARBA" id="ARBA00022989"/>
    </source>
</evidence>
<evidence type="ECO:0000256" key="8">
    <source>
        <dbReference type="ARBA" id="ARBA00023034"/>
    </source>
</evidence>
<organism evidence="11 12">
    <name type="scientific">Lupinus albus</name>
    <name type="common">White lupine</name>
    <name type="synonym">Lupinus termis</name>
    <dbReference type="NCBI Taxonomy" id="3870"/>
    <lineage>
        <taxon>Eukaryota</taxon>
        <taxon>Viridiplantae</taxon>
        <taxon>Streptophyta</taxon>
        <taxon>Embryophyta</taxon>
        <taxon>Tracheophyta</taxon>
        <taxon>Spermatophyta</taxon>
        <taxon>Magnoliopsida</taxon>
        <taxon>eudicotyledons</taxon>
        <taxon>Gunneridae</taxon>
        <taxon>Pentapetalae</taxon>
        <taxon>rosids</taxon>
        <taxon>fabids</taxon>
        <taxon>Fabales</taxon>
        <taxon>Fabaceae</taxon>
        <taxon>Papilionoideae</taxon>
        <taxon>50 kb inversion clade</taxon>
        <taxon>genistoids sensu lato</taxon>
        <taxon>core genistoids</taxon>
        <taxon>Genisteae</taxon>
        <taxon>Lupinus</taxon>
    </lineage>
</organism>
<sequence>MPRVSENRDGSETETSVPKILTTIIGFFPYLTPPTTNSSLKNIFPMKRTVPSLFWLLLLAVFITTATYCAVVSRGLISIDLKSKVLIQDPELLLNATLLKHAAIEIGEEKTKQEIQNLLDGNFGSQARHRTFVSWRRFIHHNVDKSSRNVNLRATLRSPLFYRYWMDFRKVLNEWARKKRFQPGIMLDLTRLVKVPVDKHNGLFDTGERRYASCAVVGNSGILLNKDYGGLIDAHDAVIRLNNARVDNFEHKVGKKTSISFVNSNILHLCARREGCFCHPYGANVPIVMYICQAVHFLDYTVCNSSHKAPLLVTDPRFDVLCARIVKYYSLKRFVEESGKGLEEWGNAHDGAFFHYSSGMQAVMLALGICDKVSIFGFGKSTSARHHYHTNQKSELHLHDYEAEYAFYHDLVDGHKPIPFLLDTFKVPPVVLYQ</sequence>
<proteinExistence type="inferred from homology"/>
<keyword evidence="7" id="KW-1133">Transmembrane helix</keyword>
<evidence type="ECO:0000256" key="10">
    <source>
        <dbReference type="ARBA" id="ARBA00023180"/>
    </source>
</evidence>
<accession>A0A6A4QTJ7</accession>
<keyword evidence="5" id="KW-0812">Transmembrane</keyword>
<keyword evidence="3 11" id="KW-0328">Glycosyltransferase</keyword>
<dbReference type="GO" id="GO:0000139">
    <property type="term" value="C:Golgi membrane"/>
    <property type="evidence" value="ECO:0007669"/>
    <property type="project" value="UniProtKB-SubCell"/>
</dbReference>
<evidence type="ECO:0000256" key="5">
    <source>
        <dbReference type="ARBA" id="ARBA00022692"/>
    </source>
</evidence>
<dbReference type="Proteomes" id="UP000447434">
    <property type="component" value="Chromosome 3"/>
</dbReference>
<keyword evidence="10" id="KW-0325">Glycoprotein</keyword>
<comment type="subcellular location">
    <subcellularLocation>
        <location evidence="1">Golgi apparatus membrane</location>
        <topology evidence="1">Single-pass type II membrane protein</topology>
    </subcellularLocation>
</comment>
<keyword evidence="8" id="KW-0333">Golgi apparatus</keyword>
<keyword evidence="4 11" id="KW-0808">Transferase</keyword>
<dbReference type="Pfam" id="PF00777">
    <property type="entry name" value="Glyco_transf_29"/>
    <property type="match status" value="1"/>
</dbReference>
<dbReference type="CDD" id="cd19952">
    <property type="entry name" value="GT29"/>
    <property type="match status" value="1"/>
</dbReference>
<dbReference type="PANTHER" id="PTHR46779:SF1">
    <property type="entry name" value="BETA-1,6-GALACTOSYLTRANSFERASE GALT29A"/>
    <property type="match status" value="1"/>
</dbReference>
<evidence type="ECO:0000313" key="12">
    <source>
        <dbReference type="Proteomes" id="UP000447434"/>
    </source>
</evidence>
<keyword evidence="12" id="KW-1185">Reference proteome</keyword>
<gene>
    <name evidence="11" type="ORF">Lalb_Chr03g0028031</name>
</gene>
<dbReference type="InterPro" id="IPR038578">
    <property type="entry name" value="GT29-like_sf"/>
</dbReference>
<reference evidence="12" key="1">
    <citation type="journal article" date="2020" name="Nat. Commun.">
        <title>Genome sequence of the cluster root forming white lupin.</title>
        <authorList>
            <person name="Hufnagel B."/>
            <person name="Marques A."/>
            <person name="Soriano A."/>
            <person name="Marques L."/>
            <person name="Divol F."/>
            <person name="Doumas P."/>
            <person name="Sallet E."/>
            <person name="Mancinotti D."/>
            <person name="Carrere S."/>
            <person name="Marande W."/>
            <person name="Arribat S."/>
            <person name="Keller J."/>
            <person name="Huneau C."/>
            <person name="Blein T."/>
            <person name="Aime D."/>
            <person name="Laguerre M."/>
            <person name="Taylor J."/>
            <person name="Schubert V."/>
            <person name="Nelson M."/>
            <person name="Geu-Flores F."/>
            <person name="Crespi M."/>
            <person name="Gallardo-Guerrero K."/>
            <person name="Delaux P.-M."/>
            <person name="Salse J."/>
            <person name="Berges H."/>
            <person name="Guyot R."/>
            <person name="Gouzy J."/>
            <person name="Peret B."/>
        </authorList>
    </citation>
    <scope>NUCLEOTIDE SEQUENCE [LARGE SCALE GENOMIC DNA]</scope>
    <source>
        <strain evidence="12">cv. Amiga</strain>
    </source>
</reference>